<proteinExistence type="predicted"/>
<dbReference type="RefSeq" id="WP_186839861.1">
    <property type="nucleotide sequence ID" value="NZ_JACOOZ010000001.1"/>
</dbReference>
<name>A0ABR7EZE2_9FIRM</name>
<dbReference type="EMBL" id="JACOOZ010000001">
    <property type="protein sequence ID" value="MBC5666718.1"/>
    <property type="molecule type" value="Genomic_DNA"/>
</dbReference>
<organism evidence="1 2">
    <name type="scientific">Eubacterium segne</name>
    <dbReference type="NCBI Taxonomy" id="2763045"/>
    <lineage>
        <taxon>Bacteria</taxon>
        <taxon>Bacillati</taxon>
        <taxon>Bacillota</taxon>
        <taxon>Clostridia</taxon>
        <taxon>Eubacteriales</taxon>
        <taxon>Eubacteriaceae</taxon>
        <taxon>Eubacterium</taxon>
    </lineage>
</organism>
<dbReference type="Gene3D" id="2.60.40.10">
    <property type="entry name" value="Immunoglobulins"/>
    <property type="match status" value="1"/>
</dbReference>
<sequence length="637" mass="71021">MKKLNKIILLPLFVFVMLIGITTVSQTKVYAYAYTTVYLEVGETYKQTTDNTEPIFTYASNLKGTGYDSKGVKVCDAVWNTATVKNRKYFTITAKNEGVTTFYVNRLNSKKDADRVRTVKVRVFKKGVTPGLKNNISHSSADDDNFLNQQVYLYVGNSFKVTSSNGTVTPSDVSEDTAKKAVKTSLHIYECKEKGETLDKGTNRLDAGNLSGSTMTFSSKSGGRATTYVRASYKWTSSNGTVHYSPARIIKINIYPKPVMRVFKNNKVVDSMSMILGNPEDVNTSVTNLQSGDILTEQECIVQDETKVNVKELDGSWSITPLSMTNGIPIRLTFSCIVSGQVSQHNGDAYAKISKAVSLSVSALKSVTVKGHSVNKKSVRIYWDGNPDAAAYRIYRSDSPNGTYEKIGDTAECFYDDNDDELIYNKIYYYKVRAVGRDEDTMSEFSQAHSVKLALSVPKIRSVTKSGKYYLIKIEGDKYSGYEVCEGDSKKLLISTTSDSVSIPLSSLRHVLYVRSFYKNDKTGAKAYSSYSNAYVINQKSGKIKIKTPQINKVSKSGKKITVKMCRKACSYNGTGFQIVISTDKKFKRKKTIKTSYKTKTVTVKKSKATYYVKVRAFTKVNGKTKYGSYSKMKKIK</sequence>
<evidence type="ECO:0000313" key="1">
    <source>
        <dbReference type="EMBL" id="MBC5666718.1"/>
    </source>
</evidence>
<accession>A0ABR7EZE2</accession>
<dbReference type="SUPFAM" id="SSF49265">
    <property type="entry name" value="Fibronectin type III"/>
    <property type="match status" value="1"/>
</dbReference>
<evidence type="ECO:0008006" key="3">
    <source>
        <dbReference type="Google" id="ProtNLM"/>
    </source>
</evidence>
<dbReference type="InterPro" id="IPR013783">
    <property type="entry name" value="Ig-like_fold"/>
</dbReference>
<reference evidence="1 2" key="1">
    <citation type="submission" date="2020-08" db="EMBL/GenBank/DDBJ databases">
        <title>Genome public.</title>
        <authorList>
            <person name="Liu C."/>
            <person name="Sun Q."/>
        </authorList>
    </citation>
    <scope>NUCLEOTIDE SEQUENCE [LARGE SCALE GENOMIC DNA]</scope>
    <source>
        <strain evidence="1 2">BX4</strain>
    </source>
</reference>
<dbReference type="Proteomes" id="UP000597877">
    <property type="component" value="Unassembled WGS sequence"/>
</dbReference>
<evidence type="ECO:0000313" key="2">
    <source>
        <dbReference type="Proteomes" id="UP000597877"/>
    </source>
</evidence>
<dbReference type="InterPro" id="IPR036116">
    <property type="entry name" value="FN3_sf"/>
</dbReference>
<keyword evidence="2" id="KW-1185">Reference proteome</keyword>
<gene>
    <name evidence="1" type="ORF">H8S00_01740</name>
</gene>
<protein>
    <recommendedName>
        <fullName evidence="3">Fibronectin type-III domain-containing protein</fullName>
    </recommendedName>
</protein>
<comment type="caution">
    <text evidence="1">The sequence shown here is derived from an EMBL/GenBank/DDBJ whole genome shotgun (WGS) entry which is preliminary data.</text>
</comment>